<dbReference type="AlphaFoldDB" id="A0A427XUA4"/>
<dbReference type="Proteomes" id="UP000279236">
    <property type="component" value="Unassembled WGS sequence"/>
</dbReference>
<dbReference type="Pfam" id="PF21813">
    <property type="entry name" value="DUF6882"/>
    <property type="match status" value="1"/>
</dbReference>
<evidence type="ECO:0000313" key="1">
    <source>
        <dbReference type="EMBL" id="RSH82409.1"/>
    </source>
</evidence>
<comment type="caution">
    <text evidence="1">The sequence shown here is derived from an EMBL/GenBank/DDBJ whole genome shotgun (WGS) entry which is preliminary data.</text>
</comment>
<protein>
    <submittedName>
        <fullName evidence="1">Uncharacterized protein</fullName>
    </submittedName>
</protein>
<keyword evidence="2" id="KW-1185">Reference proteome</keyword>
<accession>A0A427XUA4</accession>
<dbReference type="InterPro" id="IPR049249">
    <property type="entry name" value="DUF6882"/>
</dbReference>
<name>A0A427XUA4_9TREE</name>
<reference evidence="1 2" key="1">
    <citation type="submission" date="2018-11" db="EMBL/GenBank/DDBJ databases">
        <title>Genome sequence of Apiotrichum porosum DSM 27194.</title>
        <authorList>
            <person name="Aliyu H."/>
            <person name="Gorte O."/>
            <person name="Ochsenreither K."/>
        </authorList>
    </citation>
    <scope>NUCLEOTIDE SEQUENCE [LARGE SCALE GENOMIC DNA]</scope>
    <source>
        <strain evidence="1 2">DSM 27194</strain>
    </source>
</reference>
<dbReference type="GeneID" id="39591920"/>
<organism evidence="1 2">
    <name type="scientific">Apiotrichum porosum</name>
    <dbReference type="NCBI Taxonomy" id="105984"/>
    <lineage>
        <taxon>Eukaryota</taxon>
        <taxon>Fungi</taxon>
        <taxon>Dikarya</taxon>
        <taxon>Basidiomycota</taxon>
        <taxon>Agaricomycotina</taxon>
        <taxon>Tremellomycetes</taxon>
        <taxon>Trichosporonales</taxon>
        <taxon>Trichosporonaceae</taxon>
        <taxon>Apiotrichum</taxon>
    </lineage>
</organism>
<dbReference type="RefSeq" id="XP_028476641.1">
    <property type="nucleotide sequence ID" value="XM_028622748.1"/>
</dbReference>
<dbReference type="EMBL" id="RSCE01000005">
    <property type="protein sequence ID" value="RSH82409.1"/>
    <property type="molecule type" value="Genomic_DNA"/>
</dbReference>
<gene>
    <name evidence="1" type="ORF">EHS24_007377</name>
</gene>
<sequence>MSISHLRRVRSYEDDPYSLPAAYRLYRQPLWAMDLTNAQMQMAFFPSLQPFIDRGLLLATLQQESLLESIEVLGPHRWAAQLSAGILTLTSTAPVSLHHRAPSIVCRMQLLASLSPAAQSLLWGWAHPQGKPDGVLRQLRETGERDRIPDLLGKELRFPPGFDDHDDAAVAALTHEIGTAAAGILGLGPYYSASTGAGGSRILFLIEATEPPLQPVTLRKAVAKLPRLAADLDLHDPRKAVTFLAESQGWAIAPTSTGLRIADAATTAEIHFDALGRISNVQSTM</sequence>
<proteinExistence type="predicted"/>
<evidence type="ECO:0000313" key="2">
    <source>
        <dbReference type="Proteomes" id="UP000279236"/>
    </source>
</evidence>